<dbReference type="PANTHER" id="PTHR45586">
    <property type="entry name" value="TPR REPEAT-CONTAINING PROTEIN PA4667"/>
    <property type="match status" value="1"/>
</dbReference>
<dbReference type="PROSITE" id="PS50005">
    <property type="entry name" value="TPR"/>
    <property type="match status" value="1"/>
</dbReference>
<protein>
    <recommendedName>
        <fullName evidence="7">TPR-like protein</fullName>
    </recommendedName>
</protein>
<feature type="region of interest" description="Disordered" evidence="4">
    <location>
        <begin position="1"/>
        <end position="25"/>
    </location>
</feature>
<keyword evidence="1" id="KW-0677">Repeat</keyword>
<dbReference type="AlphaFoldDB" id="A0AAV5GKG2"/>
<organism evidence="5 6">
    <name type="scientific">Rhodotorula paludigena</name>
    <dbReference type="NCBI Taxonomy" id="86838"/>
    <lineage>
        <taxon>Eukaryota</taxon>
        <taxon>Fungi</taxon>
        <taxon>Dikarya</taxon>
        <taxon>Basidiomycota</taxon>
        <taxon>Pucciniomycotina</taxon>
        <taxon>Microbotryomycetes</taxon>
        <taxon>Sporidiobolales</taxon>
        <taxon>Sporidiobolaceae</taxon>
        <taxon>Rhodotorula</taxon>
    </lineage>
</organism>
<reference evidence="5 6" key="1">
    <citation type="submission" date="2021-12" db="EMBL/GenBank/DDBJ databases">
        <title>High titer production of polyol ester of fatty acids by Rhodotorula paludigena BS15 towards product separation-free biomass refinery.</title>
        <authorList>
            <person name="Mano J."/>
            <person name="Ono H."/>
            <person name="Tanaka T."/>
            <person name="Naito K."/>
            <person name="Sushida H."/>
            <person name="Ike M."/>
            <person name="Tokuyasu K."/>
            <person name="Kitaoka M."/>
        </authorList>
    </citation>
    <scope>NUCLEOTIDE SEQUENCE [LARGE SCALE GENOMIC DNA]</scope>
    <source>
        <strain evidence="5 6">BS15</strain>
    </source>
</reference>
<feature type="compositionally biased region" description="Low complexity" evidence="4">
    <location>
        <begin position="206"/>
        <end position="217"/>
    </location>
</feature>
<proteinExistence type="predicted"/>
<sequence>MQQRSASSTTPHSSTIDPQELAAQEQLDQGTEALAQGDFPKALEHYKHSVQIKETSIGYYNIGVVQYQLRDLAGSISSFESSLAHTPAGVKPTLPDPTQPLPELSPALVILADTHTNLGAAYILTKPPQPEKALEHLQKALMINPDDGEVCYNLAAVLEATGELDEALVAYERAQKLGIQRAELNIKNISAKILGKKREEAEKAQSSGGSVSASDVGPQQGGAA</sequence>
<evidence type="ECO:0000256" key="3">
    <source>
        <dbReference type="PROSITE-ProRule" id="PRU00339"/>
    </source>
</evidence>
<dbReference type="InterPro" id="IPR019734">
    <property type="entry name" value="TPR_rpt"/>
</dbReference>
<accession>A0AAV5GKG2</accession>
<evidence type="ECO:0000256" key="4">
    <source>
        <dbReference type="SAM" id="MobiDB-lite"/>
    </source>
</evidence>
<evidence type="ECO:0000313" key="5">
    <source>
        <dbReference type="EMBL" id="GJN90404.1"/>
    </source>
</evidence>
<dbReference type="Proteomes" id="UP001342314">
    <property type="component" value="Unassembled WGS sequence"/>
</dbReference>
<evidence type="ECO:0000313" key="6">
    <source>
        <dbReference type="Proteomes" id="UP001342314"/>
    </source>
</evidence>
<gene>
    <name evidence="5" type="ORF">Rhopal_003415-T1</name>
</gene>
<feature type="repeat" description="TPR" evidence="3">
    <location>
        <begin position="23"/>
        <end position="56"/>
    </location>
</feature>
<name>A0AAV5GKG2_9BASI</name>
<dbReference type="EMBL" id="BQKY01000006">
    <property type="protein sequence ID" value="GJN90404.1"/>
    <property type="molecule type" value="Genomic_DNA"/>
</dbReference>
<dbReference type="PANTHER" id="PTHR45586:SF1">
    <property type="entry name" value="LIPOPOLYSACCHARIDE ASSEMBLY PROTEIN B"/>
    <property type="match status" value="1"/>
</dbReference>
<dbReference type="InterPro" id="IPR051012">
    <property type="entry name" value="CellSynth/LPSAsmb/PSIAsmb"/>
</dbReference>
<dbReference type="Pfam" id="PF14559">
    <property type="entry name" value="TPR_19"/>
    <property type="match status" value="1"/>
</dbReference>
<keyword evidence="2 3" id="KW-0802">TPR repeat</keyword>
<feature type="region of interest" description="Disordered" evidence="4">
    <location>
        <begin position="197"/>
        <end position="224"/>
    </location>
</feature>
<dbReference type="InterPro" id="IPR011990">
    <property type="entry name" value="TPR-like_helical_dom_sf"/>
</dbReference>
<dbReference type="Gene3D" id="1.25.40.10">
    <property type="entry name" value="Tetratricopeptide repeat domain"/>
    <property type="match status" value="2"/>
</dbReference>
<dbReference type="SMART" id="SM00028">
    <property type="entry name" value="TPR"/>
    <property type="match status" value="4"/>
</dbReference>
<dbReference type="Pfam" id="PF13432">
    <property type="entry name" value="TPR_16"/>
    <property type="match status" value="1"/>
</dbReference>
<dbReference type="SUPFAM" id="SSF48452">
    <property type="entry name" value="TPR-like"/>
    <property type="match status" value="1"/>
</dbReference>
<evidence type="ECO:0008006" key="7">
    <source>
        <dbReference type="Google" id="ProtNLM"/>
    </source>
</evidence>
<evidence type="ECO:0000256" key="1">
    <source>
        <dbReference type="ARBA" id="ARBA00022737"/>
    </source>
</evidence>
<feature type="compositionally biased region" description="Polar residues" evidence="4">
    <location>
        <begin position="1"/>
        <end position="17"/>
    </location>
</feature>
<keyword evidence="6" id="KW-1185">Reference proteome</keyword>
<evidence type="ECO:0000256" key="2">
    <source>
        <dbReference type="ARBA" id="ARBA00022803"/>
    </source>
</evidence>
<comment type="caution">
    <text evidence="5">The sequence shown here is derived from an EMBL/GenBank/DDBJ whole genome shotgun (WGS) entry which is preliminary data.</text>
</comment>